<comment type="similarity">
    <text evidence="3">Belongs to the WD repeat fritz family.</text>
</comment>
<dbReference type="AlphaFoldDB" id="K1RF96"/>
<dbReference type="GO" id="GO:0045184">
    <property type="term" value="P:establishment of protein localization"/>
    <property type="evidence" value="ECO:0007669"/>
    <property type="project" value="TreeGrafter"/>
</dbReference>
<evidence type="ECO:0000256" key="7">
    <source>
        <dbReference type="ARBA" id="ARBA00022737"/>
    </source>
</evidence>
<evidence type="ECO:0000256" key="10">
    <source>
        <dbReference type="ARBA" id="ARBA00023136"/>
    </source>
</evidence>
<dbReference type="InterPro" id="IPR015943">
    <property type="entry name" value="WD40/YVTN_repeat-like_dom_sf"/>
</dbReference>
<keyword evidence="6" id="KW-0853">WD repeat</keyword>
<evidence type="ECO:0000256" key="6">
    <source>
        <dbReference type="ARBA" id="ARBA00022574"/>
    </source>
</evidence>
<keyword evidence="9" id="KW-0969">Cilium</keyword>
<reference evidence="13" key="1">
    <citation type="journal article" date="2012" name="Nature">
        <title>The oyster genome reveals stress adaptation and complexity of shell formation.</title>
        <authorList>
            <person name="Zhang G."/>
            <person name="Fang X."/>
            <person name="Guo X."/>
            <person name="Li L."/>
            <person name="Luo R."/>
            <person name="Xu F."/>
            <person name="Yang P."/>
            <person name="Zhang L."/>
            <person name="Wang X."/>
            <person name="Qi H."/>
            <person name="Xiong Z."/>
            <person name="Que H."/>
            <person name="Xie Y."/>
            <person name="Holland P.W."/>
            <person name="Paps J."/>
            <person name="Zhu Y."/>
            <person name="Wu F."/>
            <person name="Chen Y."/>
            <person name="Wang J."/>
            <person name="Peng C."/>
            <person name="Meng J."/>
            <person name="Yang L."/>
            <person name="Liu J."/>
            <person name="Wen B."/>
            <person name="Zhang N."/>
            <person name="Huang Z."/>
            <person name="Zhu Q."/>
            <person name="Feng Y."/>
            <person name="Mount A."/>
            <person name="Hedgecock D."/>
            <person name="Xu Z."/>
            <person name="Liu Y."/>
            <person name="Domazet-Loso T."/>
            <person name="Du Y."/>
            <person name="Sun X."/>
            <person name="Zhang S."/>
            <person name="Liu B."/>
            <person name="Cheng P."/>
            <person name="Jiang X."/>
            <person name="Li J."/>
            <person name="Fan D."/>
            <person name="Wang W."/>
            <person name="Fu W."/>
            <person name="Wang T."/>
            <person name="Wang B."/>
            <person name="Zhang J."/>
            <person name="Peng Z."/>
            <person name="Li Y."/>
            <person name="Li N."/>
            <person name="Wang J."/>
            <person name="Chen M."/>
            <person name="He Y."/>
            <person name="Tan F."/>
            <person name="Song X."/>
            <person name="Zheng Q."/>
            <person name="Huang R."/>
            <person name="Yang H."/>
            <person name="Du X."/>
            <person name="Chen L."/>
            <person name="Yang M."/>
            <person name="Gaffney P.M."/>
            <person name="Wang S."/>
            <person name="Luo L."/>
            <person name="She Z."/>
            <person name="Ming Y."/>
            <person name="Huang W."/>
            <person name="Zhang S."/>
            <person name="Huang B."/>
            <person name="Zhang Y."/>
            <person name="Qu T."/>
            <person name="Ni P."/>
            <person name="Miao G."/>
            <person name="Wang J."/>
            <person name="Wang Q."/>
            <person name="Steinberg C.E."/>
            <person name="Wang H."/>
            <person name="Li N."/>
            <person name="Qian L."/>
            <person name="Zhang G."/>
            <person name="Li Y."/>
            <person name="Yang H."/>
            <person name="Liu X."/>
            <person name="Wang J."/>
            <person name="Yin Y."/>
            <person name="Wang J."/>
        </authorList>
    </citation>
    <scope>NUCLEOTIDE SEQUENCE [LARGE SCALE GENOMIC DNA]</scope>
    <source>
        <strain evidence="13">05x7-T-G4-1.051#20</strain>
    </source>
</reference>
<evidence type="ECO:0000256" key="5">
    <source>
        <dbReference type="ARBA" id="ARBA00022490"/>
    </source>
</evidence>
<evidence type="ECO:0000256" key="12">
    <source>
        <dbReference type="ARBA" id="ARBA00023273"/>
    </source>
</evidence>
<evidence type="ECO:0000256" key="11">
    <source>
        <dbReference type="ARBA" id="ARBA00023212"/>
    </source>
</evidence>
<dbReference type="GO" id="GO:0007399">
    <property type="term" value="P:nervous system development"/>
    <property type="evidence" value="ECO:0007669"/>
    <property type="project" value="TreeGrafter"/>
</dbReference>
<dbReference type="InterPro" id="IPR036322">
    <property type="entry name" value="WD40_repeat_dom_sf"/>
</dbReference>
<dbReference type="InParanoid" id="K1RF96"/>
<dbReference type="PANTHER" id="PTHR13667">
    <property type="entry name" value="HOMOLOC-13"/>
    <property type="match status" value="1"/>
</dbReference>
<keyword evidence="8" id="KW-0970">Cilium biogenesis/degradation</keyword>
<dbReference type="Gene3D" id="2.130.10.10">
    <property type="entry name" value="YVTN repeat-like/Quinoprotein amine dehydrogenase"/>
    <property type="match status" value="1"/>
</dbReference>
<gene>
    <name evidence="13" type="ORF">CGI_10017181</name>
</gene>
<dbReference type="Pfam" id="PF11768">
    <property type="entry name" value="Frtz"/>
    <property type="match status" value="1"/>
</dbReference>
<dbReference type="PANTHER" id="PTHR13667:SF5">
    <property type="entry name" value="WD REPEAT-CONTAINING AND PLANAR CELL POLARITY EFFECTOR PROTEIN FRITZ HOMOLOG"/>
    <property type="match status" value="1"/>
</dbReference>
<keyword evidence="10" id="KW-0472">Membrane</keyword>
<dbReference type="Pfam" id="PF06910">
    <property type="entry name" value="MEA1"/>
    <property type="match status" value="1"/>
</dbReference>
<evidence type="ECO:0000256" key="8">
    <source>
        <dbReference type="ARBA" id="ARBA00022794"/>
    </source>
</evidence>
<name>K1RF96_MAGGI</name>
<dbReference type="GO" id="GO:0097541">
    <property type="term" value="C:axonemal basal plate"/>
    <property type="evidence" value="ECO:0007669"/>
    <property type="project" value="TreeGrafter"/>
</dbReference>
<dbReference type="GO" id="GO:0005886">
    <property type="term" value="C:plasma membrane"/>
    <property type="evidence" value="ECO:0007669"/>
    <property type="project" value="UniProtKB-SubCell"/>
</dbReference>
<organism evidence="13">
    <name type="scientific">Magallana gigas</name>
    <name type="common">Pacific oyster</name>
    <name type="synonym">Crassostrea gigas</name>
    <dbReference type="NCBI Taxonomy" id="29159"/>
    <lineage>
        <taxon>Eukaryota</taxon>
        <taxon>Metazoa</taxon>
        <taxon>Spiralia</taxon>
        <taxon>Lophotrochozoa</taxon>
        <taxon>Mollusca</taxon>
        <taxon>Bivalvia</taxon>
        <taxon>Autobranchia</taxon>
        <taxon>Pteriomorphia</taxon>
        <taxon>Ostreida</taxon>
        <taxon>Ostreoidea</taxon>
        <taxon>Ostreidae</taxon>
        <taxon>Magallana</taxon>
    </lineage>
</organism>
<dbReference type="HOGENOM" id="CLU_316936_0_0_1"/>
<keyword evidence="5" id="KW-0963">Cytoplasm</keyword>
<evidence type="ECO:0000256" key="9">
    <source>
        <dbReference type="ARBA" id="ARBA00023069"/>
    </source>
</evidence>
<accession>K1RF96</accession>
<protein>
    <submittedName>
        <fullName evidence="13">WD repeat-containing protein C2orf86</fullName>
    </submittedName>
</protein>
<dbReference type="EMBL" id="JH819095">
    <property type="protein sequence ID" value="EKC32791.1"/>
    <property type="molecule type" value="Genomic_DNA"/>
</dbReference>
<keyword evidence="12" id="KW-0966">Cell projection</keyword>
<sequence>MTITFTGVHTANKTSVDQLYNEEKQHFDEERDVLWAPRNKRPEKLRDVLKEVEASFTIMYEYHFYFQIRWRNRQVLQLFLSNMVAVSFVLSGSSGSTERIFLDKSMVGKFSAEMVSDAYLSDHFLMTSYPDRPRLDYGYFVKRPPLGEGLKRLEKLSVWEPKITQIDIPGPVGRRIERRLSANTRLDMLLVWWPTSSEEAWPWSPMSSEKDRANMIVLSLHGPNIDVLTFARTECDPIYAGFSSLQPHRVFTVEQAMSGGGDTTAQCCTYEIVQGKIQRISVTSIPLKSHVICQCRNPSEDKLVLGCSDGSLVLYDEVRKATLMIRASVVPVSVAWHPQGTVFFAASARGDLQVFDLALTPLRIQLVSEDQMTQRVLQLHKFFKSQMSLKEIKWCQHDPDSVDWNGDYTDALFMHFEKGPPCLLQLHLGVVSRERFSGLELIKEYLKNRQVDEAVTLLSSMNWDTDGTTAYSSLSTIVNHLLRLPLNAERESQLETTLGTFYAPKYPLSEVVILDFRDPISRLARRFFHHLLRYSRFDKAFLLAVDIGARDLFMDIHYMALDKGETALAEVAKRKAEQVETESIESFDGFDDGLLQNGYHNNNAQNHSDFNVNELPASRTHPWQHGEHQVLQENRHLHNGINGDLSDRPNYLGDLELEADLIHDYTAALQLDDPGWFSHSHIEDTDWQDQDLPDAGNSKNQEEDEEDASVKVIHFGVIQDISKGAQKKKDLFNLMPMAPIPQPDDNEKPNSHGDEVDAVDVPDQIIIADSSDSEIDDEDMGYGGYQMLQQSIGDSDDDEDTSETVDPAVSVDTSGVIVDADVERSTTADEASRLPSGLFVAGGTMPSYMKVPDLPRPSPGELLWNQQVNRDIQINEDQSEQIKKTMSAIKLPENNIPTWASDISEDEWKNKLQNLIGHNS</sequence>
<evidence type="ECO:0000256" key="2">
    <source>
        <dbReference type="ARBA" id="ARBA00004430"/>
    </source>
</evidence>
<dbReference type="GO" id="GO:0044782">
    <property type="term" value="P:cilium organization"/>
    <property type="evidence" value="ECO:0007669"/>
    <property type="project" value="TreeGrafter"/>
</dbReference>
<proteinExistence type="inferred from homology"/>
<evidence type="ECO:0000256" key="3">
    <source>
        <dbReference type="ARBA" id="ARBA00006059"/>
    </source>
</evidence>
<evidence type="ECO:0000256" key="1">
    <source>
        <dbReference type="ARBA" id="ARBA00004236"/>
    </source>
</evidence>
<evidence type="ECO:0000256" key="4">
    <source>
        <dbReference type="ARBA" id="ARBA00022475"/>
    </source>
</evidence>
<comment type="subcellular location">
    <subcellularLocation>
        <location evidence="1">Cell membrane</location>
    </subcellularLocation>
    <subcellularLocation>
        <location evidence="2">Cytoplasm</location>
        <location evidence="2">Cytoskeleton</location>
        <location evidence="2">Cilium axoneme</location>
    </subcellularLocation>
</comment>
<dbReference type="InterPro" id="IPR024511">
    <property type="entry name" value="Frtz"/>
</dbReference>
<keyword evidence="11" id="KW-0206">Cytoskeleton</keyword>
<dbReference type="SUPFAM" id="SSF50978">
    <property type="entry name" value="WD40 repeat-like"/>
    <property type="match status" value="1"/>
</dbReference>
<dbReference type="FunCoup" id="K1RF96">
    <property type="interactions" value="198"/>
</dbReference>
<evidence type="ECO:0000313" key="13">
    <source>
        <dbReference type="EMBL" id="EKC32791.1"/>
    </source>
</evidence>
<keyword evidence="7" id="KW-0677">Repeat</keyword>
<keyword evidence="4" id="KW-1003">Cell membrane</keyword>